<proteinExistence type="inferred from homology"/>
<evidence type="ECO:0000256" key="1">
    <source>
        <dbReference type="ARBA" id="ARBA00003330"/>
    </source>
</evidence>
<sequence>MMALKCMFPLSKLNGNTTGRYFLRSIKLQVGSQLPEIMLFERINNSVESVNISELYRSKKGVLFSVVGAFTPGCSNAHIPEYINHYQAFRKAGYDLIACVSVNDPFVMSAWCRQTKSEGKVRKKLEFNVFLYFTIQLAELLAYRAKCLAEFRLSLHSEFKFHQG</sequence>
<reference evidence="11" key="1">
    <citation type="submission" date="2023-08" db="EMBL/GenBank/DDBJ databases">
        <authorList>
            <person name="Alioto T."/>
            <person name="Alioto T."/>
            <person name="Gomez Garrido J."/>
        </authorList>
    </citation>
    <scope>NUCLEOTIDE SEQUENCE</scope>
</reference>
<dbReference type="GO" id="GO:0045454">
    <property type="term" value="P:cell redox homeostasis"/>
    <property type="evidence" value="ECO:0007669"/>
    <property type="project" value="TreeGrafter"/>
</dbReference>
<evidence type="ECO:0000256" key="5">
    <source>
        <dbReference type="ARBA" id="ARBA00022862"/>
    </source>
</evidence>
<dbReference type="InterPro" id="IPR037944">
    <property type="entry name" value="PRX5-like"/>
</dbReference>
<organism evidence="11 12">
    <name type="scientific">Octopus vulgaris</name>
    <name type="common">Common octopus</name>
    <dbReference type="NCBI Taxonomy" id="6645"/>
    <lineage>
        <taxon>Eukaryota</taxon>
        <taxon>Metazoa</taxon>
        <taxon>Spiralia</taxon>
        <taxon>Lophotrochozoa</taxon>
        <taxon>Mollusca</taxon>
        <taxon>Cephalopoda</taxon>
        <taxon>Coleoidea</taxon>
        <taxon>Octopodiformes</taxon>
        <taxon>Octopoda</taxon>
        <taxon>Incirrata</taxon>
        <taxon>Octopodidae</taxon>
        <taxon>Octopus</taxon>
    </lineage>
</organism>
<dbReference type="GO" id="GO:0005777">
    <property type="term" value="C:peroxisome"/>
    <property type="evidence" value="ECO:0007669"/>
    <property type="project" value="TreeGrafter"/>
</dbReference>
<accession>A0AA36BJC5</accession>
<evidence type="ECO:0000256" key="9">
    <source>
        <dbReference type="PIRSR" id="PIRSR637944-1"/>
    </source>
</evidence>
<keyword evidence="4" id="KW-0575">Peroxidase</keyword>
<feature type="domain" description="Thioredoxin" evidence="10">
    <location>
        <begin position="28"/>
        <end position="149"/>
    </location>
</feature>
<dbReference type="GO" id="GO:0005739">
    <property type="term" value="C:mitochondrion"/>
    <property type="evidence" value="ECO:0007669"/>
    <property type="project" value="TreeGrafter"/>
</dbReference>
<evidence type="ECO:0000256" key="4">
    <source>
        <dbReference type="ARBA" id="ARBA00022559"/>
    </source>
</evidence>
<evidence type="ECO:0000313" key="12">
    <source>
        <dbReference type="Proteomes" id="UP001162480"/>
    </source>
</evidence>
<dbReference type="InterPro" id="IPR036249">
    <property type="entry name" value="Thioredoxin-like_sf"/>
</dbReference>
<dbReference type="Gene3D" id="3.40.30.10">
    <property type="entry name" value="Glutaredoxin"/>
    <property type="match status" value="1"/>
</dbReference>
<dbReference type="EMBL" id="OX597829">
    <property type="protein sequence ID" value="CAI9734522.1"/>
    <property type="molecule type" value="Genomic_DNA"/>
</dbReference>
<dbReference type="PANTHER" id="PTHR10430:SF16">
    <property type="entry name" value="PEROXIREDOXIN-5, MITOCHONDRIAL"/>
    <property type="match status" value="1"/>
</dbReference>
<dbReference type="GO" id="GO:0034599">
    <property type="term" value="P:cellular response to oxidative stress"/>
    <property type="evidence" value="ECO:0007669"/>
    <property type="project" value="InterPro"/>
</dbReference>
<evidence type="ECO:0000256" key="3">
    <source>
        <dbReference type="ARBA" id="ARBA00014329"/>
    </source>
</evidence>
<evidence type="ECO:0000256" key="2">
    <source>
        <dbReference type="ARBA" id="ARBA00010505"/>
    </source>
</evidence>
<comment type="similarity">
    <text evidence="2">Belongs to the peroxiredoxin family. Prx5 subfamily.</text>
</comment>
<evidence type="ECO:0000256" key="6">
    <source>
        <dbReference type="ARBA" id="ARBA00023002"/>
    </source>
</evidence>
<keyword evidence="12" id="KW-1185">Reference proteome</keyword>
<dbReference type="Pfam" id="PF08534">
    <property type="entry name" value="Redoxin"/>
    <property type="match status" value="1"/>
</dbReference>
<evidence type="ECO:0000256" key="7">
    <source>
        <dbReference type="ARBA" id="ARBA00031861"/>
    </source>
</evidence>
<dbReference type="InterPro" id="IPR013740">
    <property type="entry name" value="Redoxin"/>
</dbReference>
<protein>
    <recommendedName>
        <fullName evidence="3">Peroxiredoxin-5, mitochondrial</fullName>
    </recommendedName>
    <alternativeName>
        <fullName evidence="7">Peroxiredoxin V</fullName>
    </alternativeName>
    <alternativeName>
        <fullName evidence="8">Thioredoxin-dependent peroxiredoxin 5</fullName>
    </alternativeName>
</protein>
<name>A0AA36BJC5_OCTVU</name>
<dbReference type="InterPro" id="IPR013766">
    <property type="entry name" value="Thioredoxin_domain"/>
</dbReference>
<keyword evidence="5" id="KW-0049">Antioxidant</keyword>
<dbReference type="SUPFAM" id="SSF52833">
    <property type="entry name" value="Thioredoxin-like"/>
    <property type="match status" value="1"/>
</dbReference>
<dbReference type="PANTHER" id="PTHR10430">
    <property type="entry name" value="PEROXIREDOXIN"/>
    <property type="match status" value="1"/>
</dbReference>
<evidence type="ECO:0000313" key="11">
    <source>
        <dbReference type="EMBL" id="CAI9734522.1"/>
    </source>
</evidence>
<dbReference type="GO" id="GO:0008379">
    <property type="term" value="F:thioredoxin peroxidase activity"/>
    <property type="evidence" value="ECO:0007669"/>
    <property type="project" value="InterPro"/>
</dbReference>
<keyword evidence="6" id="KW-0560">Oxidoreductase</keyword>
<feature type="active site" description="Cysteine sulfenic acid (-SOH) intermediate" evidence="9">
    <location>
        <position position="74"/>
    </location>
</feature>
<dbReference type="AlphaFoldDB" id="A0AA36BJC5"/>
<gene>
    <name evidence="11" type="ORF">OCTVUL_1B019110</name>
</gene>
<evidence type="ECO:0000256" key="8">
    <source>
        <dbReference type="ARBA" id="ARBA00033191"/>
    </source>
</evidence>
<dbReference type="PROSITE" id="PS51352">
    <property type="entry name" value="THIOREDOXIN_2"/>
    <property type="match status" value="1"/>
</dbReference>
<dbReference type="Proteomes" id="UP001162480">
    <property type="component" value="Chromosome 16"/>
</dbReference>
<dbReference type="GO" id="GO:0042744">
    <property type="term" value="P:hydrogen peroxide catabolic process"/>
    <property type="evidence" value="ECO:0007669"/>
    <property type="project" value="TreeGrafter"/>
</dbReference>
<comment type="function">
    <text evidence="1">Thiol-specific peroxidase that catalyzes the reduction of hydrogen peroxide and organic hydroperoxides to water and alcohols, respectively. Plays a role in cell protection against oxidative stress by detoxifying peroxides and as sensor of hydrogen peroxide-mediated signaling events.</text>
</comment>
<evidence type="ECO:0000259" key="10">
    <source>
        <dbReference type="PROSITE" id="PS51352"/>
    </source>
</evidence>